<dbReference type="InterPro" id="IPR018580">
    <property type="entry name" value="Uncharacterised_YfhO"/>
</dbReference>
<sequence length="865" mass="99090">MNKETRRKQILFQVLSLILPLLILVPVFLSMKVTPFGDSNLLVSDLGTQYVPFFAYFKEMIIGDGSPLYSFSSGMGDDFLPLAAYYLMSPFNVLFLVTPNAYLATSVTIVIMLKICFISGSLFFYLSQTYRKVEWAQLFFALAYAFCGFVGIYLYNIMWLDALIWLPILALSIHYLVEQNKKLFYCLSLFAVIVSNYYLGYMSCLFALCYFIYWTAKKTEFTTIKEYFKQTKVKWRNFIVYSVIGAGLSGFILVPAALGMLQTGKSAVDWHIFLPIPRFGLDFLVQLGLENTGFNSRLDHLPTIFVGSFVLILALSYFFIKTISRKEKWLSFSLIAIFFFSFWLQSFNTVWHMFQLAAGFPYRNTYMLSFVLIFLAYESWQKRSDLSNKTILKVTGSLVGLLAIGYGYSWLILPWLVKKSQFFKDLPFQSAVPLQLSLFFISVGIFLIMGLLLVWARNSKKRHWVLFLALFLELGFNFYNMLGETPLADEPRFRSDMTNYNYLIDEMKAKDSDLFRIENAINGVDNGYNESFLYSYNSTPYYSSTLNENLRLSLARLGLFSRNERRISDVGQTPFLDYLFNTRYSLDEPNPEEAEFAIVKSDFGQIVPKNPSMATSIGYTVPLAFADVKLKDNQPFANQNALSESIYAFDQPLFEPAEVMQSIAPNSYFVTAKADGPLYLYLPNNRLEKIQVFVNHEKIVPRVNIKNQALLDLGDFKKGTQILLDFSSSKTIKMTGENVQTMNGSTYYQTIRTLEQNRLIVSDWKASKVEGKVNIQSDHELLFVSIPYDEKWKASVDGEKVKLQKVAGNFIGIPVSKGEHQIELNYSPEGFQIGSFISYGALAGLVSLSLVDWYQKRKRIKNRAN</sequence>
<reference evidence="2" key="1">
    <citation type="submission" date="2023-08" db="EMBL/GenBank/DDBJ databases">
        <title>Genomic characterization of piscicolin 126 produced by Carnobacterium maltaromaticum CM22 strain isolated from salmon (Salmo salar).</title>
        <authorList>
            <person name="Gonzalez-Gragera E."/>
            <person name="Garcia-Lopez J.D."/>
            <person name="Teso-Perez C."/>
            <person name="Gimenez-Hernandez I."/>
            <person name="Peralta-Sanchez J.M."/>
            <person name="Valdivia E."/>
            <person name="Montalban-Lopez M."/>
            <person name="Martin-Platero A.M."/>
            <person name="Banos A."/>
            <person name="Martinez-Bueno M."/>
        </authorList>
    </citation>
    <scope>NUCLEOTIDE SEQUENCE</scope>
    <source>
        <strain evidence="2">CM22</strain>
    </source>
</reference>
<keyword evidence="1" id="KW-0472">Membrane</keyword>
<gene>
    <name evidence="2" type="ORF">RAK27_02360</name>
</gene>
<feature type="transmembrane region" description="Helical" evidence="1">
    <location>
        <begin position="836"/>
        <end position="854"/>
    </location>
</feature>
<proteinExistence type="predicted"/>
<feature type="transmembrane region" description="Helical" evidence="1">
    <location>
        <begin position="332"/>
        <end position="354"/>
    </location>
</feature>
<dbReference type="AlphaFoldDB" id="A0AAW9JZC3"/>
<name>A0AAW9JZC3_CARML</name>
<feature type="transmembrane region" description="Helical" evidence="1">
    <location>
        <begin position="103"/>
        <end position="126"/>
    </location>
</feature>
<feature type="transmembrane region" description="Helical" evidence="1">
    <location>
        <begin position="463"/>
        <end position="482"/>
    </location>
</feature>
<feature type="transmembrane region" description="Helical" evidence="1">
    <location>
        <begin position="360"/>
        <end position="377"/>
    </location>
</feature>
<feature type="transmembrane region" description="Helical" evidence="1">
    <location>
        <begin position="184"/>
        <end position="213"/>
    </location>
</feature>
<feature type="transmembrane region" description="Helical" evidence="1">
    <location>
        <begin position="12"/>
        <end position="29"/>
    </location>
</feature>
<evidence type="ECO:0000313" key="3">
    <source>
        <dbReference type="Proteomes" id="UP001290462"/>
    </source>
</evidence>
<dbReference type="EMBL" id="JAVBVO010000001">
    <property type="protein sequence ID" value="MDZ5757499.1"/>
    <property type="molecule type" value="Genomic_DNA"/>
</dbReference>
<feature type="transmembrane region" description="Helical" evidence="1">
    <location>
        <begin position="398"/>
        <end position="417"/>
    </location>
</feature>
<feature type="transmembrane region" description="Helical" evidence="1">
    <location>
        <begin position="162"/>
        <end position="177"/>
    </location>
</feature>
<organism evidence="2 3">
    <name type="scientific">Carnobacterium maltaromaticum</name>
    <name type="common">Carnobacterium piscicola</name>
    <dbReference type="NCBI Taxonomy" id="2751"/>
    <lineage>
        <taxon>Bacteria</taxon>
        <taxon>Bacillati</taxon>
        <taxon>Bacillota</taxon>
        <taxon>Bacilli</taxon>
        <taxon>Lactobacillales</taxon>
        <taxon>Carnobacteriaceae</taxon>
        <taxon>Carnobacterium</taxon>
    </lineage>
</organism>
<protein>
    <submittedName>
        <fullName evidence="2">YfhO family protein</fullName>
    </submittedName>
</protein>
<feature type="transmembrane region" description="Helical" evidence="1">
    <location>
        <begin position="138"/>
        <end position="156"/>
    </location>
</feature>
<keyword evidence="1" id="KW-1133">Transmembrane helix</keyword>
<keyword evidence="1" id="KW-0812">Transmembrane</keyword>
<dbReference type="RefSeq" id="WP_322808406.1">
    <property type="nucleotide sequence ID" value="NZ_JAVBVO010000001.1"/>
</dbReference>
<evidence type="ECO:0000256" key="1">
    <source>
        <dbReference type="SAM" id="Phobius"/>
    </source>
</evidence>
<comment type="caution">
    <text evidence="2">The sequence shown here is derived from an EMBL/GenBank/DDBJ whole genome shotgun (WGS) entry which is preliminary data.</text>
</comment>
<dbReference type="Pfam" id="PF09586">
    <property type="entry name" value="YfhO"/>
    <property type="match status" value="1"/>
</dbReference>
<feature type="transmembrane region" description="Helical" evidence="1">
    <location>
        <begin position="238"/>
        <end position="258"/>
    </location>
</feature>
<feature type="transmembrane region" description="Helical" evidence="1">
    <location>
        <begin position="437"/>
        <end position="456"/>
    </location>
</feature>
<dbReference type="PANTHER" id="PTHR38454">
    <property type="entry name" value="INTEGRAL MEMBRANE PROTEIN-RELATED"/>
    <property type="match status" value="1"/>
</dbReference>
<feature type="transmembrane region" description="Helical" evidence="1">
    <location>
        <begin position="79"/>
        <end position="97"/>
    </location>
</feature>
<accession>A0AAW9JZC3</accession>
<feature type="transmembrane region" description="Helical" evidence="1">
    <location>
        <begin position="301"/>
        <end position="320"/>
    </location>
</feature>
<dbReference type="PANTHER" id="PTHR38454:SF1">
    <property type="entry name" value="INTEGRAL MEMBRANE PROTEIN"/>
    <property type="match status" value="1"/>
</dbReference>
<evidence type="ECO:0000313" key="2">
    <source>
        <dbReference type="EMBL" id="MDZ5757499.1"/>
    </source>
</evidence>
<dbReference type="Proteomes" id="UP001290462">
    <property type="component" value="Unassembled WGS sequence"/>
</dbReference>